<accession>A0ABV1MSK5</accession>
<dbReference type="InterPro" id="IPR008983">
    <property type="entry name" value="Tumour_necrosis_fac-like_dom"/>
</dbReference>
<gene>
    <name evidence="1" type="ORF">ABNX05_12775</name>
</gene>
<protein>
    <recommendedName>
        <fullName evidence="3">C1q domain-containing protein</fullName>
    </recommendedName>
</protein>
<dbReference type="RefSeq" id="WP_349660095.1">
    <property type="nucleotide sequence ID" value="NZ_JBEGDG010000008.1"/>
</dbReference>
<sequence>MPTKEEPVQFTPAYGSIYNVAGGDPTTDPNVNFDTVGPFSGTTPNTVDDSITVNSQGVYTVTFTIELRASLAGTSSNIIFRLSINGTPLATKQIEYQTFVAGAMNEVDVVSRTDQIALNQGDVIRVAIVSSTGVITYDNAALVVTKVA</sequence>
<evidence type="ECO:0000313" key="2">
    <source>
        <dbReference type="Proteomes" id="UP001478862"/>
    </source>
</evidence>
<name>A0ABV1MSK5_9BACI</name>
<dbReference type="Gene3D" id="2.60.120.40">
    <property type="match status" value="1"/>
</dbReference>
<comment type="caution">
    <text evidence="1">The sequence shown here is derived from an EMBL/GenBank/DDBJ whole genome shotgun (WGS) entry which is preliminary data.</text>
</comment>
<organism evidence="1 2">
    <name type="scientific">Lysinibacillus zambalensis</name>
    <dbReference type="NCBI Taxonomy" id="3160866"/>
    <lineage>
        <taxon>Bacteria</taxon>
        <taxon>Bacillati</taxon>
        <taxon>Bacillota</taxon>
        <taxon>Bacilli</taxon>
        <taxon>Bacillales</taxon>
        <taxon>Bacillaceae</taxon>
        <taxon>Lysinibacillus</taxon>
    </lineage>
</organism>
<keyword evidence="2" id="KW-1185">Reference proteome</keyword>
<proteinExistence type="predicted"/>
<evidence type="ECO:0008006" key="3">
    <source>
        <dbReference type="Google" id="ProtNLM"/>
    </source>
</evidence>
<reference evidence="1 2" key="1">
    <citation type="submission" date="2024-06" db="EMBL/GenBank/DDBJ databases">
        <title>Lysinibacillus zambalefons sp. nov., a Novel Firmicute Isolated from the Poon Bato Zambales Hyperalkaline Spring.</title>
        <authorList>
            <person name="Aja J.A."/>
            <person name="Lazaro J.E.H."/>
            <person name="Llorin L.D."/>
            <person name="Lim K.R."/>
            <person name="Teodosio J."/>
            <person name="Dalisay D.S."/>
        </authorList>
    </citation>
    <scope>NUCLEOTIDE SEQUENCE [LARGE SCALE GENOMIC DNA]</scope>
    <source>
        <strain evidence="1 2">M3</strain>
    </source>
</reference>
<dbReference type="EMBL" id="JBEGDG010000008">
    <property type="protein sequence ID" value="MEQ6355496.1"/>
    <property type="molecule type" value="Genomic_DNA"/>
</dbReference>
<dbReference type="Proteomes" id="UP001478862">
    <property type="component" value="Unassembled WGS sequence"/>
</dbReference>
<evidence type="ECO:0000313" key="1">
    <source>
        <dbReference type="EMBL" id="MEQ6355496.1"/>
    </source>
</evidence>